<dbReference type="Proteomes" id="UP001459277">
    <property type="component" value="Unassembled WGS sequence"/>
</dbReference>
<evidence type="ECO:0008006" key="3">
    <source>
        <dbReference type="Google" id="ProtNLM"/>
    </source>
</evidence>
<sequence length="345" mass="38724">MSLSEELGQILGLEEELRGIKARTDWLIQELSRFATPLSQTSFLFRAIVSLIQKLLIWLPISDAEILFALNSMKAFKAPGPDGLCASFFQRFWMVVGDSVKFEVKQNEAPYALPRFSLLNSLHLKPKSKSQGNTEAANEVLDEFCSLTGQKISLAKSKIFFFANSLKKDKERVVQHLGIAETSNLGKYLGFPILHNGRRRNEFQFVVERVQFKLAGWESKCLSPAGKLVLLKAAISPIPEYFMQCCKLSTKVCDDMDRLVRDFLWGSTTDKKKIHLVGWNKVTNPKELGGLGIFQAKARNSALLAKLCWRIASGPDKPWAQMLVSKYLTPARIGEGGRKLPASRI</sequence>
<dbReference type="PANTHER" id="PTHR33116:SF70">
    <property type="entry name" value="NON-LTR RETROELEMENT REVERSE TRANSCRIPTASE-LIKE PROTEIN"/>
    <property type="match status" value="1"/>
</dbReference>
<gene>
    <name evidence="1" type="ORF">SO802_027118</name>
</gene>
<proteinExistence type="predicted"/>
<dbReference type="PANTHER" id="PTHR33116">
    <property type="entry name" value="REVERSE TRANSCRIPTASE ZINC-BINDING DOMAIN-CONTAINING PROTEIN-RELATED-RELATED"/>
    <property type="match status" value="1"/>
</dbReference>
<reference evidence="1 2" key="1">
    <citation type="submission" date="2024-01" db="EMBL/GenBank/DDBJ databases">
        <title>A telomere-to-telomere, gap-free genome of sweet tea (Lithocarpus litseifolius).</title>
        <authorList>
            <person name="Zhou J."/>
        </authorList>
    </citation>
    <scope>NUCLEOTIDE SEQUENCE [LARGE SCALE GENOMIC DNA]</scope>
    <source>
        <strain evidence="1">Zhou-2022a</strain>
        <tissue evidence="1">Leaf</tissue>
    </source>
</reference>
<dbReference type="AlphaFoldDB" id="A0AAW2C3N7"/>
<organism evidence="1 2">
    <name type="scientific">Lithocarpus litseifolius</name>
    <dbReference type="NCBI Taxonomy" id="425828"/>
    <lineage>
        <taxon>Eukaryota</taxon>
        <taxon>Viridiplantae</taxon>
        <taxon>Streptophyta</taxon>
        <taxon>Embryophyta</taxon>
        <taxon>Tracheophyta</taxon>
        <taxon>Spermatophyta</taxon>
        <taxon>Magnoliopsida</taxon>
        <taxon>eudicotyledons</taxon>
        <taxon>Gunneridae</taxon>
        <taxon>Pentapetalae</taxon>
        <taxon>rosids</taxon>
        <taxon>fabids</taxon>
        <taxon>Fagales</taxon>
        <taxon>Fagaceae</taxon>
        <taxon>Lithocarpus</taxon>
    </lineage>
</organism>
<comment type="caution">
    <text evidence="1">The sequence shown here is derived from an EMBL/GenBank/DDBJ whole genome shotgun (WGS) entry which is preliminary data.</text>
</comment>
<evidence type="ECO:0000313" key="1">
    <source>
        <dbReference type="EMBL" id="KAK9992133.1"/>
    </source>
</evidence>
<keyword evidence="2" id="KW-1185">Reference proteome</keyword>
<evidence type="ECO:0000313" key="2">
    <source>
        <dbReference type="Proteomes" id="UP001459277"/>
    </source>
</evidence>
<dbReference type="EMBL" id="JAZDWU010000009">
    <property type="protein sequence ID" value="KAK9992133.1"/>
    <property type="molecule type" value="Genomic_DNA"/>
</dbReference>
<name>A0AAW2C3N7_9ROSI</name>
<accession>A0AAW2C3N7</accession>
<protein>
    <recommendedName>
        <fullName evidence="3">Reverse transcriptase</fullName>
    </recommendedName>
</protein>